<dbReference type="Proteomes" id="UP001228049">
    <property type="component" value="Unassembled WGS sequence"/>
</dbReference>
<accession>A0AAD9B8A7</accession>
<feature type="non-terminal residue" evidence="2">
    <location>
        <position position="1"/>
    </location>
</feature>
<dbReference type="CDD" id="cd00063">
    <property type="entry name" value="FN3"/>
    <property type="match status" value="1"/>
</dbReference>
<dbReference type="InterPro" id="IPR036116">
    <property type="entry name" value="FN3_sf"/>
</dbReference>
<dbReference type="PROSITE" id="PS50853">
    <property type="entry name" value="FN3"/>
    <property type="match status" value="1"/>
</dbReference>
<dbReference type="InterPro" id="IPR013783">
    <property type="entry name" value="Ig-like_fold"/>
</dbReference>
<dbReference type="EMBL" id="JASDAP010000027">
    <property type="protein sequence ID" value="KAK1878357.1"/>
    <property type="molecule type" value="Genomic_DNA"/>
</dbReference>
<dbReference type="SMART" id="SM00060">
    <property type="entry name" value="FN3"/>
    <property type="match status" value="1"/>
</dbReference>
<sequence length="888" mass="99623">YKTLWEAVENEDTLAGLVPLDVAALTQNSPLLHVLTKAGARHNPTLCRPADWGFKLDALVALAGKRVEEKQNELSRKAGAGPQAQADVQRQVRLWSLRLQLYCRMRQNFHNTDLPGPPSHVSILVTSTSSLFLTIKEPEGNTVGLITRYRVEWSSAVSFKRILGSTQVTETKNPTFSIKGLTAGVHYFVRVSAYNVKGWGPPQCSTPLSAAPSSWRECIGVKSQFRNHEGLVRKLLEDAKEPHYREFCLENSKPLSPSKRLFVSRGIKQLFQSATKFVRLLQRGVYLATVFYHKENILVTAEDQIPLVEIKCCSTSIIHDFLWFAKLSCAWQQNRHNILRAVSQLQSSLGTIDLGQVYYEPLKDRQGNVLLVTMKEFPNPPSPCDPPLHWIPLPTAMDMLYEQLKEKLSLHRHSIQWAKPGLYVGILKLCSSVEQIRVLVPQRLPNLLCHTRVRHNAHVSREEWEWLQSHVYTSTNGSAPDILSEEEESAMESSGLAEFVMSLRAAITHLLTKLNIPLYRAYQYGVYTRELLQFGDKLSMLLLLPPSEDFSSNYWPLVGTKEPGLTMPLQIFELVHFWMYERDFLSQYCQAWVRLELDSHLAQQALREALDTKELLEARERLNHITELSQRLDAVWRDARWIMDCLQCVRSKQWVGAVPLGLRAIAECLVNVAPPNIVPVEIATPSGIMVVPADATLLMEGVAKGGYPVDITNKSTLDLTSIGGQSELECATALIESGLEPGAVAQLDVGYTVLETEESYSGETDFPCSITEVIRPMEMAELVDILPTLSLIKEEELPCDPATPSVMDMLESFGLGIGQSSFFDVENSKLISEAELQNESSSSHTVETNFENTEYVAVLSSETHIPSKVACFPLRNQVEWDRPGDSSS</sequence>
<dbReference type="GO" id="GO:0005819">
    <property type="term" value="C:spindle"/>
    <property type="evidence" value="ECO:0007669"/>
    <property type="project" value="TreeGrafter"/>
</dbReference>
<dbReference type="GO" id="GO:0061172">
    <property type="term" value="P:regulation of establishment of bipolar cell polarity"/>
    <property type="evidence" value="ECO:0007669"/>
    <property type="project" value="TreeGrafter"/>
</dbReference>
<dbReference type="AlphaFoldDB" id="A0AAD9B8A7"/>
<evidence type="ECO:0000259" key="1">
    <source>
        <dbReference type="PROSITE" id="PS50853"/>
    </source>
</evidence>
<dbReference type="Pfam" id="PF00041">
    <property type="entry name" value="fn3"/>
    <property type="match status" value="1"/>
</dbReference>
<dbReference type="PANTHER" id="PTHR21437">
    <property type="entry name" value="WIDE AWAKE"/>
    <property type="match status" value="1"/>
</dbReference>
<name>A0AAD9B8A7_DISEL</name>
<gene>
    <name evidence="2" type="ORF">KUDE01_003663</name>
</gene>
<dbReference type="InterPro" id="IPR039269">
    <property type="entry name" value="ANKFN1"/>
</dbReference>
<dbReference type="GO" id="GO:0000132">
    <property type="term" value="P:establishment of mitotic spindle orientation"/>
    <property type="evidence" value="ECO:0007669"/>
    <property type="project" value="TreeGrafter"/>
</dbReference>
<dbReference type="PANTHER" id="PTHR21437:SF2">
    <property type="entry name" value="ANKYRIN REPEAT AND FIBRONECTIN TYPE-III DOMAIN-CONTAINING PROTEIN 1-LIKE"/>
    <property type="match status" value="1"/>
</dbReference>
<evidence type="ECO:0000313" key="3">
    <source>
        <dbReference type="Proteomes" id="UP001228049"/>
    </source>
</evidence>
<proteinExistence type="predicted"/>
<dbReference type="Gene3D" id="2.60.40.10">
    <property type="entry name" value="Immunoglobulins"/>
    <property type="match status" value="1"/>
</dbReference>
<organism evidence="2 3">
    <name type="scientific">Dissostichus eleginoides</name>
    <name type="common">Patagonian toothfish</name>
    <name type="synonym">Dissostichus amissus</name>
    <dbReference type="NCBI Taxonomy" id="100907"/>
    <lineage>
        <taxon>Eukaryota</taxon>
        <taxon>Metazoa</taxon>
        <taxon>Chordata</taxon>
        <taxon>Craniata</taxon>
        <taxon>Vertebrata</taxon>
        <taxon>Euteleostomi</taxon>
        <taxon>Actinopterygii</taxon>
        <taxon>Neopterygii</taxon>
        <taxon>Teleostei</taxon>
        <taxon>Neoteleostei</taxon>
        <taxon>Acanthomorphata</taxon>
        <taxon>Eupercaria</taxon>
        <taxon>Perciformes</taxon>
        <taxon>Notothenioidei</taxon>
        <taxon>Nototheniidae</taxon>
        <taxon>Dissostichus</taxon>
    </lineage>
</organism>
<evidence type="ECO:0000313" key="2">
    <source>
        <dbReference type="EMBL" id="KAK1878357.1"/>
    </source>
</evidence>
<reference evidence="2" key="1">
    <citation type="submission" date="2023-04" db="EMBL/GenBank/DDBJ databases">
        <title>Chromosome-level genome of Chaenocephalus aceratus.</title>
        <authorList>
            <person name="Park H."/>
        </authorList>
    </citation>
    <scope>NUCLEOTIDE SEQUENCE</scope>
    <source>
        <strain evidence="2">DE</strain>
        <tissue evidence="2">Muscle</tissue>
    </source>
</reference>
<dbReference type="InterPro" id="IPR003961">
    <property type="entry name" value="FN3_dom"/>
</dbReference>
<comment type="caution">
    <text evidence="2">The sequence shown here is derived from an EMBL/GenBank/DDBJ whole genome shotgun (WGS) entry which is preliminary data.</text>
</comment>
<dbReference type="SUPFAM" id="SSF49265">
    <property type="entry name" value="Fibronectin type III"/>
    <property type="match status" value="1"/>
</dbReference>
<feature type="domain" description="Fibronectin type-III" evidence="1">
    <location>
        <begin position="117"/>
        <end position="213"/>
    </location>
</feature>
<keyword evidence="3" id="KW-1185">Reference proteome</keyword>
<protein>
    <submittedName>
        <fullName evidence="2">Ankyrin repeat and fibronectin type-III domain containing protein 1</fullName>
    </submittedName>
</protein>